<reference evidence="7" key="1">
    <citation type="submission" date="2020-05" db="UniProtKB">
        <authorList>
            <consortium name="EnsemblMetazoa"/>
        </authorList>
    </citation>
    <scope>IDENTIFICATION</scope>
    <source>
        <strain evidence="7">BB02</strain>
    </source>
</reference>
<dbReference type="PROSITE" id="PS50026">
    <property type="entry name" value="EGF_3"/>
    <property type="match status" value="2"/>
</dbReference>
<dbReference type="SUPFAM" id="SSF57184">
    <property type="entry name" value="Growth factor receptor domain"/>
    <property type="match status" value="2"/>
</dbReference>
<feature type="domain" description="EGF-like" evidence="6">
    <location>
        <begin position="289"/>
        <end position="328"/>
    </location>
</feature>
<feature type="disulfide bond" evidence="5">
    <location>
        <begin position="300"/>
        <end position="317"/>
    </location>
</feature>
<dbReference type="InterPro" id="IPR000742">
    <property type="entry name" value="EGF"/>
</dbReference>
<dbReference type="PANTHER" id="PTHR24039">
    <property type="entry name" value="FIBRILLIN-RELATED"/>
    <property type="match status" value="1"/>
</dbReference>
<feature type="domain" description="EGF-like" evidence="6">
    <location>
        <begin position="203"/>
        <end position="241"/>
    </location>
</feature>
<dbReference type="STRING" id="6526.A0A2C9JP67"/>
<dbReference type="GO" id="GO:0005509">
    <property type="term" value="F:calcium ion binding"/>
    <property type="evidence" value="ECO:0007669"/>
    <property type="project" value="InterPro"/>
</dbReference>
<dbReference type="Pfam" id="PF07645">
    <property type="entry name" value="EGF_CA"/>
    <property type="match status" value="3"/>
</dbReference>
<keyword evidence="3" id="KW-0677">Repeat</keyword>
<protein>
    <recommendedName>
        <fullName evidence="6">EGF-like domain-containing protein</fullName>
    </recommendedName>
</protein>
<dbReference type="EnsemblMetazoa" id="BGLB005634-RB">
    <property type="protein sequence ID" value="BGLB005634-PB"/>
    <property type="gene ID" value="BGLB005634"/>
</dbReference>
<evidence type="ECO:0000259" key="6">
    <source>
        <dbReference type="PROSITE" id="PS50026"/>
    </source>
</evidence>
<dbReference type="InterPro" id="IPR049883">
    <property type="entry name" value="NOTCH1_EGF-like"/>
</dbReference>
<accession>A0A2C9JP67</accession>
<dbReference type="AlphaFoldDB" id="A0A2C9JP67"/>
<keyword evidence="1 5" id="KW-0245">EGF-like domain</keyword>
<evidence type="ECO:0000256" key="5">
    <source>
        <dbReference type="PROSITE-ProRule" id="PRU00076"/>
    </source>
</evidence>
<keyword evidence="2" id="KW-0732">Signal</keyword>
<dbReference type="VEuPathDB" id="VectorBase:BGLAX_045215"/>
<dbReference type="FunFam" id="2.10.25.10:FF:000038">
    <property type="entry name" value="Fibrillin 2"/>
    <property type="match status" value="2"/>
</dbReference>
<organism evidence="7 8">
    <name type="scientific">Biomphalaria glabrata</name>
    <name type="common">Bloodfluke planorb</name>
    <name type="synonym">Freshwater snail</name>
    <dbReference type="NCBI Taxonomy" id="6526"/>
    <lineage>
        <taxon>Eukaryota</taxon>
        <taxon>Metazoa</taxon>
        <taxon>Spiralia</taxon>
        <taxon>Lophotrochozoa</taxon>
        <taxon>Mollusca</taxon>
        <taxon>Gastropoda</taxon>
        <taxon>Heterobranchia</taxon>
        <taxon>Euthyneura</taxon>
        <taxon>Panpulmonata</taxon>
        <taxon>Hygrophila</taxon>
        <taxon>Lymnaeoidea</taxon>
        <taxon>Planorbidae</taxon>
        <taxon>Biomphalaria</taxon>
    </lineage>
</organism>
<evidence type="ECO:0000313" key="7">
    <source>
        <dbReference type="EnsemblMetazoa" id="BGLB005634-PB"/>
    </source>
</evidence>
<dbReference type="PANTHER" id="PTHR24039:SF52">
    <property type="entry name" value="EGF-LIKE DOMAIN-CONTAINING PROTEIN"/>
    <property type="match status" value="1"/>
</dbReference>
<dbReference type="InterPro" id="IPR009030">
    <property type="entry name" value="Growth_fac_rcpt_cys_sf"/>
</dbReference>
<dbReference type="InterPro" id="IPR018097">
    <property type="entry name" value="EGF_Ca-bd_CS"/>
</dbReference>
<dbReference type="KEGG" id="bgt:106061897"/>
<evidence type="ECO:0000256" key="2">
    <source>
        <dbReference type="ARBA" id="ARBA00022729"/>
    </source>
</evidence>
<sequence>MPGYTNNCSQQCSNYAGGFTCSCYLGFSFNDGLCQDIDECKLGKAKCEQICVNTESSYRCTCNPGLVLQTDGLTCKTKVECDKSNNCSYKCSVMNGTDQCYCPKGKTLAQDLNNCDDVNLCEHSHCTFECAETDSNTSYTCMCGLGQYLASNGIDCLDCVEGKWGHLCANTCNCTAVNTLRCDRLSGSCQCKSGWSGPQCEKDIDECVQGLADCSANSRCQNIDGGYVCTCIDGFVKNQTNGVCQECDSNFYGPSCAYNCSCGDKSLCNKMNGSCYCVPEWTGDNCNQDIDECVRGIHTCDERKYEKCQNTPGGYQCTCMEGYLRGCDSCLCGAIKNHDLTIVFNYNAASLNLDDKFSNDYKTTVTQVQLQLEISLKSSMNSIISVTVISIRKGSLIVDYSVVLNATLEHESNKSFHAVLRDILDKGVILFEKPVSVLDITSDGYQVTNSTCMCRDTEECIVGSDTTICRSVILNLRVHFEQWLNVNL</sequence>
<evidence type="ECO:0000256" key="3">
    <source>
        <dbReference type="ARBA" id="ARBA00022737"/>
    </source>
</evidence>
<evidence type="ECO:0000313" key="8">
    <source>
        <dbReference type="Proteomes" id="UP000076420"/>
    </source>
</evidence>
<dbReference type="SMART" id="SM00181">
    <property type="entry name" value="EGF"/>
    <property type="match status" value="8"/>
</dbReference>
<dbReference type="PROSITE" id="PS01187">
    <property type="entry name" value="EGF_CA"/>
    <property type="match status" value="3"/>
</dbReference>
<dbReference type="PROSITE" id="PS00010">
    <property type="entry name" value="ASX_HYDROXYL"/>
    <property type="match status" value="3"/>
</dbReference>
<dbReference type="SMART" id="SM00179">
    <property type="entry name" value="EGF_CA"/>
    <property type="match status" value="4"/>
</dbReference>
<name>A0A2C9JP67_BIOGL</name>
<dbReference type="InterPro" id="IPR001881">
    <property type="entry name" value="EGF-like_Ca-bd_dom"/>
</dbReference>
<dbReference type="Gene3D" id="2.10.25.10">
    <property type="entry name" value="Laminin"/>
    <property type="match status" value="3"/>
</dbReference>
<dbReference type="SUPFAM" id="SSF57196">
    <property type="entry name" value="EGF/Laminin"/>
    <property type="match status" value="1"/>
</dbReference>
<evidence type="ECO:0000256" key="4">
    <source>
        <dbReference type="ARBA" id="ARBA00023157"/>
    </source>
</evidence>
<dbReference type="Gene3D" id="2.170.300.10">
    <property type="entry name" value="Tie2 ligand-binding domain superfamily"/>
    <property type="match status" value="2"/>
</dbReference>
<dbReference type="CDD" id="cd00054">
    <property type="entry name" value="EGF_CA"/>
    <property type="match status" value="2"/>
</dbReference>
<dbReference type="VEuPathDB" id="VectorBase:BGLB005634"/>
<proteinExistence type="predicted"/>
<keyword evidence="4 5" id="KW-1015">Disulfide bond</keyword>
<comment type="caution">
    <text evidence="5">Lacks conserved residue(s) required for the propagation of feature annotation.</text>
</comment>
<gene>
    <name evidence="7" type="primary">106061897</name>
</gene>
<dbReference type="InterPro" id="IPR000152">
    <property type="entry name" value="EGF-type_Asp/Asn_hydroxyl_site"/>
</dbReference>
<evidence type="ECO:0000256" key="1">
    <source>
        <dbReference type="ARBA" id="ARBA00022536"/>
    </source>
</evidence>
<dbReference type="Proteomes" id="UP000076420">
    <property type="component" value="Unassembled WGS sequence"/>
</dbReference>